<dbReference type="InterPro" id="IPR001680">
    <property type="entry name" value="WD40_rpt"/>
</dbReference>
<organism evidence="8 9">
    <name type="scientific">Coemansia pectinata</name>
    <dbReference type="NCBI Taxonomy" id="1052879"/>
    <lineage>
        <taxon>Eukaryota</taxon>
        <taxon>Fungi</taxon>
        <taxon>Fungi incertae sedis</taxon>
        <taxon>Zoopagomycota</taxon>
        <taxon>Kickxellomycotina</taxon>
        <taxon>Kickxellomycetes</taxon>
        <taxon>Kickxellales</taxon>
        <taxon>Kickxellaceae</taxon>
        <taxon>Coemansia</taxon>
    </lineage>
</organism>
<dbReference type="CDD" id="cd00167">
    <property type="entry name" value="SANT"/>
    <property type="match status" value="1"/>
</dbReference>
<dbReference type="InterPro" id="IPR017930">
    <property type="entry name" value="Myb_dom"/>
</dbReference>
<evidence type="ECO:0000313" key="9">
    <source>
        <dbReference type="Proteomes" id="UP001140011"/>
    </source>
</evidence>
<feature type="region of interest" description="Disordered" evidence="4">
    <location>
        <begin position="862"/>
        <end position="884"/>
    </location>
</feature>
<dbReference type="PROSITE" id="PS50090">
    <property type="entry name" value="MYB_LIKE"/>
    <property type="match status" value="1"/>
</dbReference>
<feature type="region of interest" description="Disordered" evidence="4">
    <location>
        <begin position="182"/>
        <end position="223"/>
    </location>
</feature>
<dbReference type="EMBL" id="JANBUH010000345">
    <property type="protein sequence ID" value="KAJ2751891.1"/>
    <property type="molecule type" value="Genomic_DNA"/>
</dbReference>
<dbReference type="PRINTS" id="PR00600">
    <property type="entry name" value="PP2APR55"/>
</dbReference>
<evidence type="ECO:0000256" key="4">
    <source>
        <dbReference type="SAM" id="MobiDB-lite"/>
    </source>
</evidence>
<evidence type="ECO:0000259" key="7">
    <source>
        <dbReference type="PROSITE" id="PS51294"/>
    </source>
</evidence>
<comment type="similarity">
    <text evidence="1">Belongs to the phosphatase 2A regulatory subunit B family.</text>
</comment>
<evidence type="ECO:0000259" key="5">
    <source>
        <dbReference type="PROSITE" id="PS50090"/>
    </source>
</evidence>
<dbReference type="InterPro" id="IPR015943">
    <property type="entry name" value="WD40/YVTN_repeat-like_dom_sf"/>
</dbReference>
<feature type="region of interest" description="Disordered" evidence="4">
    <location>
        <begin position="458"/>
        <end position="482"/>
    </location>
</feature>
<dbReference type="InterPro" id="IPR009057">
    <property type="entry name" value="Homeodomain-like_sf"/>
</dbReference>
<dbReference type="GO" id="GO:0000159">
    <property type="term" value="C:protein phosphatase type 2A complex"/>
    <property type="evidence" value="ECO:0007669"/>
    <property type="project" value="InterPro"/>
</dbReference>
<dbReference type="PROSITE" id="PS51294">
    <property type="entry name" value="HTH_MYB"/>
    <property type="match status" value="1"/>
</dbReference>
<proteinExistence type="inferred from homology"/>
<gene>
    <name evidence="8" type="primary">CDC55</name>
    <name evidence="8" type="ORF">GGI19_004191</name>
</gene>
<dbReference type="PROSITE" id="PS51293">
    <property type="entry name" value="SANT"/>
    <property type="match status" value="1"/>
</dbReference>
<dbReference type="InterPro" id="IPR039467">
    <property type="entry name" value="TFIIIB_B''_Myb"/>
</dbReference>
<dbReference type="SUPFAM" id="SSF50978">
    <property type="entry name" value="WD40 repeat-like"/>
    <property type="match status" value="1"/>
</dbReference>
<sequence>MSSVTSLRVSKGGSKFAPKAKPRVQRPKPTAGPGDEGAGDAPETDNVAAEAGVDNEAATASTQHHAESQPPRVLPSGATVIQPGGMMPQPPQFIPPPPIGEYGIPTVGEYGIPTVGSSVPQRPQHSTGTPIVVGMSGNGISRSGPRSLLQSRRESVIGPPTALAAGAPPRLASLNSPMSPANAMNAAMGSPMSSSRRSGFGSQLNSPRGKRHRTSSNTPEPTLSLKLKTADDYRVLDMEVISSLPIGYFCRDTRHGRPTQEYIENENDIVRKIMAPKSSPSNDGPSGSTQEKPVVKALEPKVNKVEESAGSSNFRVAQMRIVDGKTVVDSDSLVINRREMADTNQEPLEVVDESSRSRYVNSLTWAPKRGTRKRWTAEEEDMFFRALRKYGSDFEMIAAMMPGRNRYDIKNKFKKEERLNGKRITNLLLMRAEPIAATPPATPAVGPDGLPVSLEGYSMANTPDPQHGAEDDDEELPDPRSVSERGWKFTQCFGDKADLEDVTEADIISTVEFDHTGDYLATGDKGGRVVLFERNDNKQGCEYKFYTEFQSHEPEFDYLKSLEIEEKINRIKWLKPNNNSLYMLTTIDKTIKLWKVCEKALKLVTENNLLDGDRAPPPDISHLRLPKLVPHENIIAAIPRKIYANAHAYHINSISVNSDQETYLSADDLRINLWNLGINNQSFNIVDIKPANMEDLTEVITAAEFHPSSCNYFMYSSSKGTIKLCDMRDSALCDQHAKQFEEPEDPASKNFFSEIISSVSDVRFSSDGRYILSRDYLTLRLWDINMEKQPVRTITVHDYLKPKLCDLYENDCIFDKFECNISGDGKHAMTGSYNNYFSIYDLEDSGNDVMLQADKNAFRAKRVQGPNGSKSKVGIPRNGRSGLRKEDIDPEAIDYNRKILHSSWHPRENTLAVAATNNLFIFTD</sequence>
<dbReference type="Proteomes" id="UP001140011">
    <property type="component" value="Unassembled WGS sequence"/>
</dbReference>
<dbReference type="OrthoDB" id="6274823at2759"/>
<feature type="domain" description="SANT" evidence="6">
    <location>
        <begin position="370"/>
        <end position="418"/>
    </location>
</feature>
<dbReference type="InterPro" id="IPR018067">
    <property type="entry name" value="PP2A_PR55_CS"/>
</dbReference>
<feature type="domain" description="HTH myb-type" evidence="7">
    <location>
        <begin position="372"/>
        <end position="421"/>
    </location>
</feature>
<dbReference type="GO" id="GO:0019888">
    <property type="term" value="F:protein phosphatase regulator activity"/>
    <property type="evidence" value="ECO:0007669"/>
    <property type="project" value="InterPro"/>
</dbReference>
<dbReference type="PROSITE" id="PS01024">
    <property type="entry name" value="PR55_1"/>
    <property type="match status" value="1"/>
</dbReference>
<feature type="compositionally biased region" description="Low complexity" evidence="4">
    <location>
        <begin position="182"/>
        <end position="202"/>
    </location>
</feature>
<feature type="region of interest" description="Disordered" evidence="4">
    <location>
        <begin position="1"/>
        <end position="76"/>
    </location>
</feature>
<evidence type="ECO:0000256" key="1">
    <source>
        <dbReference type="ARBA" id="ARBA00008259"/>
    </source>
</evidence>
<dbReference type="SUPFAM" id="SSF46689">
    <property type="entry name" value="Homeodomain-like"/>
    <property type="match status" value="1"/>
</dbReference>
<evidence type="ECO:0000259" key="6">
    <source>
        <dbReference type="PROSITE" id="PS51293"/>
    </source>
</evidence>
<feature type="domain" description="Myb-like" evidence="5">
    <location>
        <begin position="372"/>
        <end position="417"/>
    </location>
</feature>
<dbReference type="PANTHER" id="PTHR11871">
    <property type="entry name" value="PROTEIN PHOSPHATASE PP2A REGULATORY SUBUNIT B"/>
    <property type="match status" value="1"/>
</dbReference>
<accession>A0A9W8GWQ9</accession>
<evidence type="ECO:0000313" key="8">
    <source>
        <dbReference type="EMBL" id="KAJ2751891.1"/>
    </source>
</evidence>
<keyword evidence="2" id="KW-0853">WD repeat</keyword>
<feature type="region of interest" description="Disordered" evidence="4">
    <location>
        <begin position="275"/>
        <end position="294"/>
    </location>
</feature>
<name>A0A9W8GWQ9_9FUNG</name>
<evidence type="ECO:0000256" key="3">
    <source>
        <dbReference type="ARBA" id="ARBA00022737"/>
    </source>
</evidence>
<dbReference type="SMART" id="SM00717">
    <property type="entry name" value="SANT"/>
    <property type="match status" value="1"/>
</dbReference>
<dbReference type="InterPro" id="IPR000009">
    <property type="entry name" value="PP2A_PR55"/>
</dbReference>
<dbReference type="InterPro" id="IPR017884">
    <property type="entry name" value="SANT_dom"/>
</dbReference>
<reference evidence="8" key="1">
    <citation type="submission" date="2022-07" db="EMBL/GenBank/DDBJ databases">
        <title>Phylogenomic reconstructions and comparative analyses of Kickxellomycotina fungi.</title>
        <authorList>
            <person name="Reynolds N.K."/>
            <person name="Stajich J.E."/>
            <person name="Barry K."/>
            <person name="Grigoriev I.V."/>
            <person name="Crous P."/>
            <person name="Smith M.E."/>
        </authorList>
    </citation>
    <scope>NUCLEOTIDE SEQUENCE</scope>
    <source>
        <strain evidence="8">BCRC 34297</strain>
    </source>
</reference>
<dbReference type="Gene3D" id="2.130.10.10">
    <property type="entry name" value="YVTN repeat-like/Quinoprotein amine dehydrogenase"/>
    <property type="match status" value="1"/>
</dbReference>
<keyword evidence="3" id="KW-0677">Repeat</keyword>
<keyword evidence="9" id="KW-1185">Reference proteome</keyword>
<dbReference type="SMART" id="SM00320">
    <property type="entry name" value="WD40"/>
    <property type="match status" value="5"/>
</dbReference>
<dbReference type="Gene3D" id="1.10.10.60">
    <property type="entry name" value="Homeodomain-like"/>
    <property type="match status" value="1"/>
</dbReference>
<dbReference type="InterPro" id="IPR036322">
    <property type="entry name" value="WD40_repeat_dom_sf"/>
</dbReference>
<dbReference type="Pfam" id="PF15963">
    <property type="entry name" value="Myb_DNA-bind_7"/>
    <property type="match status" value="1"/>
</dbReference>
<evidence type="ECO:0000256" key="2">
    <source>
        <dbReference type="ARBA" id="ARBA00022574"/>
    </source>
</evidence>
<feature type="compositionally biased region" description="Polar residues" evidence="4">
    <location>
        <begin position="278"/>
        <end position="291"/>
    </location>
</feature>
<comment type="caution">
    <text evidence="8">The sequence shown here is derived from an EMBL/GenBank/DDBJ whole genome shotgun (WGS) entry which is preliminary data.</text>
</comment>
<dbReference type="InterPro" id="IPR001005">
    <property type="entry name" value="SANT/Myb"/>
</dbReference>
<dbReference type="AlphaFoldDB" id="A0A9W8GWQ9"/>
<dbReference type="PROSITE" id="PS01025">
    <property type="entry name" value="PR55_2"/>
    <property type="match status" value="1"/>
</dbReference>
<protein>
    <submittedName>
        <fullName evidence="8">Protein phosphatase 2A regulatory subunit cdc55</fullName>
    </submittedName>
</protein>